<dbReference type="Proteomes" id="UP001334084">
    <property type="component" value="Chromosome 3"/>
</dbReference>
<dbReference type="Gene3D" id="2.130.10.10">
    <property type="entry name" value="YVTN repeat-like/Quinoprotein amine dehydrogenase"/>
    <property type="match status" value="1"/>
</dbReference>
<dbReference type="InterPro" id="IPR015943">
    <property type="entry name" value="WD40/YVTN_repeat-like_dom_sf"/>
</dbReference>
<dbReference type="GO" id="GO:0005634">
    <property type="term" value="C:nucleus"/>
    <property type="evidence" value="ECO:0007669"/>
    <property type="project" value="TreeGrafter"/>
</dbReference>
<dbReference type="InterPro" id="IPR040458">
    <property type="entry name" value="Vid27"/>
</dbReference>
<evidence type="ECO:0000259" key="1">
    <source>
        <dbReference type="Pfam" id="PF08553"/>
    </source>
</evidence>
<dbReference type="GeneID" id="90540808"/>
<evidence type="ECO:0000313" key="2">
    <source>
        <dbReference type="EMBL" id="WUR03000.1"/>
    </source>
</evidence>
<dbReference type="Pfam" id="PF08553">
    <property type="entry name" value="VID27"/>
    <property type="match status" value="1"/>
</dbReference>
<gene>
    <name evidence="2" type="ORF">VNE69_03212</name>
</gene>
<dbReference type="RefSeq" id="XP_065329145.1">
    <property type="nucleotide sequence ID" value="XM_065473073.1"/>
</dbReference>
<dbReference type="KEGG" id="vnx:VNE69_03212"/>
<feature type="domain" description="Vacuolar import/degradation Vid27 C-terminal" evidence="1">
    <location>
        <begin position="264"/>
        <end position="578"/>
    </location>
</feature>
<dbReference type="SUPFAM" id="SSF50998">
    <property type="entry name" value="Quinoprotein alcohol dehydrogenase-like"/>
    <property type="match status" value="1"/>
</dbReference>
<sequence length="580" mass="67668">MVFKLIKNMFKKKDEISGDLKINQKLVLENCNLNLVDSILSFSESYKFEIKNIKDLKLDTKSNEDSKDSNSLSFTYDHKKIKFTSNSDLKDLFLKIHPLTSENTVLFSTINFIYKFYDTTQNNFKDTQPDLLLRIIEDNKTKYLKIESDDEILHFEEINNDTQYYLDKNNLIFVWSVMKDDLWFTFNLQFDDKLIYLEFVSKYLMSTYKIEENEEYFEKMEIENYKSKEKEEIFYDLKSSSEEETLNIDKVKDDNNKFNDNKFNEHLVVGNERAFVTRGSSVGIFENTNDGLEFRENLSEIMENPAKKIISHDNCKSLIYLDKNNTKILHKIDLERGDVVETWNVNKNINDYFEASKLVDNQTLVGLSDYSVFRIDPRTKEKVTESKDYKMKNEFMCGMSTSKGHVAVASKNGDLRLYDKLDKRAKSLLPGFGDEVKHVDVTTNGQNIICTCKNYLLLYVVDGNYKNQVGKDKPVPKKLTLRPEHLAYINEEINFTPAKFSTDSNEDSIITSTGKYVVRWNLKEVISGQVYSYQLSKCSDLVVADNFEFGVNDNIIVTMPDDVRSLKGSKLRRPNKRTFE</sequence>
<accession>A0AAX4JAK0</accession>
<proteinExistence type="predicted"/>
<dbReference type="InterPro" id="IPR013863">
    <property type="entry name" value="VID27_C"/>
</dbReference>
<protein>
    <submittedName>
        <fullName evidence="2">Vacuolar import and degradation protein 27 (VID27)</fullName>
    </submittedName>
</protein>
<organism evidence="2 3">
    <name type="scientific">Vairimorpha necatrix</name>
    <dbReference type="NCBI Taxonomy" id="6039"/>
    <lineage>
        <taxon>Eukaryota</taxon>
        <taxon>Fungi</taxon>
        <taxon>Fungi incertae sedis</taxon>
        <taxon>Microsporidia</taxon>
        <taxon>Nosematidae</taxon>
        <taxon>Vairimorpha</taxon>
    </lineage>
</organism>
<dbReference type="PANTHER" id="PTHR31913">
    <property type="entry name" value="VACUOLAR IMPORT AND DEGRADATION PROTEIN 27"/>
    <property type="match status" value="1"/>
</dbReference>
<name>A0AAX4JAK0_9MICR</name>
<dbReference type="InterPro" id="IPR011047">
    <property type="entry name" value="Quinoprotein_ADH-like_sf"/>
</dbReference>
<dbReference type="AlphaFoldDB" id="A0AAX4JAK0"/>
<dbReference type="EMBL" id="CP142728">
    <property type="protein sequence ID" value="WUR03000.1"/>
    <property type="molecule type" value="Genomic_DNA"/>
</dbReference>
<dbReference type="PANTHER" id="PTHR31913:SF0">
    <property type="entry name" value="VACUOLAR IMPORT AND DEGRADATION PROTEIN 27"/>
    <property type="match status" value="1"/>
</dbReference>
<keyword evidence="3" id="KW-1185">Reference proteome</keyword>
<reference evidence="2" key="1">
    <citation type="journal article" date="2024" name="BMC Genomics">
        <title>Functional annotation of a divergent genome using sequence and structure-based similarity.</title>
        <authorList>
            <person name="Svedberg D."/>
            <person name="Winiger R.R."/>
            <person name="Berg A."/>
            <person name="Sharma H."/>
            <person name="Tellgren-Roth C."/>
            <person name="Debrunner-Vossbrinck B.A."/>
            <person name="Vossbrinck C.R."/>
            <person name="Barandun J."/>
        </authorList>
    </citation>
    <scope>NUCLEOTIDE SEQUENCE</scope>
    <source>
        <strain evidence="2">Illinois isolate</strain>
    </source>
</reference>
<dbReference type="GO" id="GO:0005737">
    <property type="term" value="C:cytoplasm"/>
    <property type="evidence" value="ECO:0007669"/>
    <property type="project" value="TreeGrafter"/>
</dbReference>
<evidence type="ECO:0000313" key="3">
    <source>
        <dbReference type="Proteomes" id="UP001334084"/>
    </source>
</evidence>